<sequence length="1064" mass="117602">MADSPLAQIKVQELLKEVRVDYTRCRIVDSAVAAVKERLLSLPEKKVSASLVSAFAKDLGVPEDKAQLKFQKPDGVEIVGSYAVQTVAKPFQTVDLAVRLPKCCFLEKDFLNHRYHVKRALYLAVLKKAITKCDCISSTKWSLICDDARKPVLLLFPAPDAKGATTKFVIRIIPTISSETFSVNKLAPSKNNLRSFISKDGVIQPTPHYNSSILEDMAVESTAAVLKESFTGHESTRDAVLLLKVWCRQRGIYDAVDSLNGSLITILVAYLASPAGGKRINEHLTALQIFRLTMESIANGNVLEKGIFMQAAGSGSVGAEMKKDLLQAFKVVISGSLVWVNFASRMSASALAELKGEALRTLAAMKNTKDEGFNALFMTKIDFSAKFDYHVRLSQKEDEPSSAVSTSTRCSDEDSYRLYEQQLESLLIRGLGDRAQLVRVVRRSCSSEWVPKEGLSKVGRDDVWVGISLVNLDTALRMADVGPSADNKEEAKKFRAFWGERAELRRFKDGKITETAVWECEGWQRHLIIQRIIEHVLHRHLSLPSKSLHVVAGQLDFALLEKGIDPTSGFSKLMEVLGTLSKRLRDIEDLPLKVVSVQPISPAFSHADVFPPQPHPLAQDASSQKIPNAAPVYMDPLKIMLQLEGSGNWPEAPVAIRKTKAAFCLQIAQSLQKKWNVGCVAAEDAIDIIVEGYVFRLLLMYDKDPTRAMTSKDDEQLGTVSPAHDLLLQSSHASLIQGLHGVYPAFGPTVRLAKRWTWSHFFSGALSEEVIELLVAYVFVRPSPYLPPASRVTGFLRFLQLLVNHEWALEPLVVDVNGDLTPNDYSKITAKFDAVRHGPQINGAGPDDIRGPSMYIATSYDFGCKTWTHDSPSQQVLKRLIAYARSSANLLTELIKGREDDRKWLSIFRTPTSSYDALVELHLDCLPHPNRVLFPPEGLGESILSKAAPKSISPLLPPAILNMGIKAARDHLIIGLNPVEEFVQDLQVKYGDACTVWYDPVGSSLIGLTLSNSAFSKQVKSAKRKRIENDTPILDLDTFLKDVAALGEGLVKNIYLSPAGRKGM</sequence>
<dbReference type="GO" id="GO:0006409">
    <property type="term" value="P:tRNA export from nucleus"/>
    <property type="evidence" value="ECO:0000318"/>
    <property type="project" value="GO_Central"/>
</dbReference>
<evidence type="ECO:0000259" key="8">
    <source>
        <dbReference type="Pfam" id="PF17404"/>
    </source>
</evidence>
<dbReference type="InterPro" id="IPR035370">
    <property type="entry name" value="Nrap_D5"/>
</dbReference>
<dbReference type="PANTHER" id="PTHR17972:SF0">
    <property type="entry name" value="NUCLEOLAR PROTEIN 6"/>
    <property type="match status" value="1"/>
</dbReference>
<dbReference type="OrthoDB" id="10251401at2759"/>
<dbReference type="EnsemblPlants" id="Pp3c6_25920V3.1">
    <property type="protein sequence ID" value="Pp3c6_25920V3.1"/>
    <property type="gene ID" value="Pp3c6_25920"/>
</dbReference>
<keyword evidence="14" id="KW-1185">Reference proteome</keyword>
<feature type="domain" description="Nrap protein" evidence="10">
    <location>
        <begin position="743"/>
        <end position="908"/>
    </location>
</feature>
<dbReference type="GO" id="GO:0006364">
    <property type="term" value="P:rRNA processing"/>
    <property type="evidence" value="ECO:0000318"/>
    <property type="project" value="GO_Central"/>
</dbReference>
<reference evidence="12 14" key="1">
    <citation type="journal article" date="2008" name="Science">
        <title>The Physcomitrella genome reveals evolutionary insights into the conquest of land by plants.</title>
        <authorList>
            <person name="Rensing S."/>
            <person name="Lang D."/>
            <person name="Zimmer A."/>
            <person name="Terry A."/>
            <person name="Salamov A."/>
            <person name="Shapiro H."/>
            <person name="Nishiyama T."/>
            <person name="Perroud P.-F."/>
            <person name="Lindquist E."/>
            <person name="Kamisugi Y."/>
            <person name="Tanahashi T."/>
            <person name="Sakakibara K."/>
            <person name="Fujita T."/>
            <person name="Oishi K."/>
            <person name="Shin-I T."/>
            <person name="Kuroki Y."/>
            <person name="Toyoda A."/>
            <person name="Suzuki Y."/>
            <person name="Hashimoto A."/>
            <person name="Yamaguchi K."/>
            <person name="Sugano A."/>
            <person name="Kohara Y."/>
            <person name="Fujiyama A."/>
            <person name="Anterola A."/>
            <person name="Aoki S."/>
            <person name="Ashton N."/>
            <person name="Barbazuk W.B."/>
            <person name="Barker E."/>
            <person name="Bennetzen J."/>
            <person name="Bezanilla M."/>
            <person name="Blankenship R."/>
            <person name="Cho S.H."/>
            <person name="Dutcher S."/>
            <person name="Estelle M."/>
            <person name="Fawcett J.A."/>
            <person name="Gundlach H."/>
            <person name="Hanada K."/>
            <person name="Heyl A."/>
            <person name="Hicks K.A."/>
            <person name="Hugh J."/>
            <person name="Lohr M."/>
            <person name="Mayer K."/>
            <person name="Melkozernov A."/>
            <person name="Murata T."/>
            <person name="Nelson D."/>
            <person name="Pils B."/>
            <person name="Prigge M."/>
            <person name="Reiss B."/>
            <person name="Renner T."/>
            <person name="Rombauts S."/>
            <person name="Rushton P."/>
            <person name="Sanderfoot A."/>
            <person name="Schween G."/>
            <person name="Shiu S.-H."/>
            <person name="Stueber K."/>
            <person name="Theodoulou F.L."/>
            <person name="Tu H."/>
            <person name="Van de Peer Y."/>
            <person name="Verrier P.J."/>
            <person name="Waters E."/>
            <person name="Wood A."/>
            <person name="Yang L."/>
            <person name="Cove D."/>
            <person name="Cuming A."/>
            <person name="Hasebe M."/>
            <person name="Lucas S."/>
            <person name="Mishler D.B."/>
            <person name="Reski R."/>
            <person name="Grigoriev I."/>
            <person name="Quatrano R.S."/>
            <person name="Boore J.L."/>
        </authorList>
    </citation>
    <scope>NUCLEOTIDE SEQUENCE [LARGE SCALE GENOMIC DNA]</scope>
    <source>
        <strain evidence="13 14">cv. Gransden 2004</strain>
    </source>
</reference>
<dbReference type="InterPro" id="IPR035082">
    <property type="entry name" value="Nrap_D1"/>
</dbReference>
<dbReference type="FunCoup" id="A0A2K1KH49">
    <property type="interactions" value="3900"/>
</dbReference>
<dbReference type="PaxDb" id="3218-PP1S53_101V6.1"/>
<dbReference type="Gene3D" id="1.10.1410.10">
    <property type="match status" value="1"/>
</dbReference>
<evidence type="ECO:0000259" key="6">
    <source>
        <dbReference type="Pfam" id="PF03813"/>
    </source>
</evidence>
<dbReference type="Pfam" id="PF17407">
    <property type="entry name" value="Nrap_D6"/>
    <property type="match status" value="1"/>
</dbReference>
<comment type="subcellular location">
    <subcellularLocation>
        <location evidence="1 5">Nucleus</location>
        <location evidence="1 5">Nucleolus</location>
    </subcellularLocation>
</comment>
<gene>
    <name evidence="13" type="primary">LOC112283993</name>
    <name evidence="12" type="ORF">PHYPA_009487</name>
</gene>
<dbReference type="Pfam" id="PF03813">
    <property type="entry name" value="Nrap"/>
    <property type="match status" value="1"/>
</dbReference>
<evidence type="ECO:0000256" key="2">
    <source>
        <dbReference type="ARBA" id="ARBA00006674"/>
    </source>
</evidence>
<comment type="similarity">
    <text evidence="2 5">Belongs to the NRAP family.</text>
</comment>
<feature type="domain" description="Nrap protein" evidence="11">
    <location>
        <begin position="913"/>
        <end position="1054"/>
    </location>
</feature>
<dbReference type="Pfam" id="PF17405">
    <property type="entry name" value="Nrap_D4"/>
    <property type="match status" value="1"/>
</dbReference>
<dbReference type="PANTHER" id="PTHR17972">
    <property type="entry name" value="NUCLEOLAR RNA-ASSOCIATED PROTEIN"/>
    <property type="match status" value="1"/>
</dbReference>
<feature type="domain" description="Nrap protein" evidence="6">
    <location>
        <begin position="94"/>
        <end position="229"/>
    </location>
</feature>
<evidence type="ECO:0000259" key="10">
    <source>
        <dbReference type="Pfam" id="PF17406"/>
    </source>
</evidence>
<feature type="domain" description="Nrap protein" evidence="9">
    <location>
        <begin position="564"/>
        <end position="709"/>
    </location>
</feature>
<dbReference type="InterPro" id="IPR035371">
    <property type="entry name" value="Nrap_D6"/>
</dbReference>
<dbReference type="Proteomes" id="UP000006727">
    <property type="component" value="Chromosome 6"/>
</dbReference>
<evidence type="ECO:0000256" key="1">
    <source>
        <dbReference type="ARBA" id="ARBA00004604"/>
    </source>
</evidence>
<evidence type="ECO:0000313" key="14">
    <source>
        <dbReference type="Proteomes" id="UP000006727"/>
    </source>
</evidence>
<evidence type="ECO:0000256" key="5">
    <source>
        <dbReference type="RuleBase" id="RU364032"/>
    </source>
</evidence>
<dbReference type="Gramene" id="Pp3c6_25920V3.2">
    <property type="protein sequence ID" value="Pp3c6_25920V3.2"/>
    <property type="gene ID" value="Pp3c6_25920"/>
</dbReference>
<evidence type="ECO:0000259" key="7">
    <source>
        <dbReference type="Pfam" id="PF17403"/>
    </source>
</evidence>
<dbReference type="STRING" id="3218.A0A2K1KH49"/>
<dbReference type="Pfam" id="PF17403">
    <property type="entry name" value="Nrap_D2"/>
    <property type="match status" value="1"/>
</dbReference>
<proteinExistence type="inferred from homology"/>
<keyword evidence="4 5" id="KW-0539">Nucleus</keyword>
<dbReference type="InterPro" id="IPR005554">
    <property type="entry name" value="NOL6/Upt22"/>
</dbReference>
<dbReference type="KEGG" id="ppp:112283993"/>
<dbReference type="EnsemblPlants" id="Pp3c6_25920V3.2">
    <property type="protein sequence ID" value="Pp3c6_25920V3.2"/>
    <property type="gene ID" value="Pp3c6_25920"/>
</dbReference>
<dbReference type="Gramene" id="Pp3c6_25920V3.1">
    <property type="protein sequence ID" value="Pp3c6_25920V3.1"/>
    <property type="gene ID" value="Pp3c6_25920"/>
</dbReference>
<evidence type="ECO:0000259" key="11">
    <source>
        <dbReference type="Pfam" id="PF17407"/>
    </source>
</evidence>
<dbReference type="GeneID" id="112283993"/>
<name>A0A2K1KH49_PHYPA</name>
<dbReference type="GO" id="GO:0034456">
    <property type="term" value="C:UTP-C complex"/>
    <property type="evidence" value="ECO:0000318"/>
    <property type="project" value="GO_Central"/>
</dbReference>
<dbReference type="InterPro" id="IPR035367">
    <property type="entry name" value="Nrap_D2"/>
</dbReference>
<dbReference type="InterPro" id="IPR035368">
    <property type="entry name" value="Nrap_D3"/>
</dbReference>
<evidence type="ECO:0000256" key="3">
    <source>
        <dbReference type="ARBA" id="ARBA00022884"/>
    </source>
</evidence>
<dbReference type="OMA" id="NPHGGKE"/>
<evidence type="ECO:0000259" key="9">
    <source>
        <dbReference type="Pfam" id="PF17405"/>
    </source>
</evidence>
<dbReference type="InterPro" id="IPR035369">
    <property type="entry name" value="Nrap_D4"/>
</dbReference>
<feature type="domain" description="Nrap protein" evidence="7">
    <location>
        <begin position="236"/>
        <end position="380"/>
    </location>
</feature>
<dbReference type="GO" id="GO:0032040">
    <property type="term" value="C:small-subunit processome"/>
    <property type="evidence" value="ECO:0000318"/>
    <property type="project" value="GO_Central"/>
</dbReference>
<dbReference type="RefSeq" id="XP_024379197.1">
    <property type="nucleotide sequence ID" value="XM_024523429.2"/>
</dbReference>
<dbReference type="EMBL" id="ABEU02000006">
    <property type="protein sequence ID" value="PNR53112.1"/>
    <property type="molecule type" value="Genomic_DNA"/>
</dbReference>
<evidence type="ECO:0000256" key="4">
    <source>
        <dbReference type="ARBA" id="ARBA00023242"/>
    </source>
</evidence>
<dbReference type="Pfam" id="PF17406">
    <property type="entry name" value="Nrap_D5"/>
    <property type="match status" value="1"/>
</dbReference>
<organism evidence="12">
    <name type="scientific">Physcomitrium patens</name>
    <name type="common">Spreading-leaved earth moss</name>
    <name type="synonym">Physcomitrella patens</name>
    <dbReference type="NCBI Taxonomy" id="3218"/>
    <lineage>
        <taxon>Eukaryota</taxon>
        <taxon>Viridiplantae</taxon>
        <taxon>Streptophyta</taxon>
        <taxon>Embryophyta</taxon>
        <taxon>Bryophyta</taxon>
        <taxon>Bryophytina</taxon>
        <taxon>Bryopsida</taxon>
        <taxon>Funariidae</taxon>
        <taxon>Funariales</taxon>
        <taxon>Funariaceae</taxon>
        <taxon>Physcomitrium</taxon>
    </lineage>
</organism>
<feature type="domain" description="Nrap protein" evidence="8">
    <location>
        <begin position="385"/>
        <end position="542"/>
    </location>
</feature>
<protein>
    <recommendedName>
        <fullName evidence="15">Nucleolar protein 6</fullName>
    </recommendedName>
</protein>
<accession>A0A2K1KH49</accession>
<dbReference type="GO" id="GO:0032545">
    <property type="term" value="C:CURI complex"/>
    <property type="evidence" value="ECO:0000318"/>
    <property type="project" value="GO_Central"/>
</dbReference>
<evidence type="ECO:0008006" key="15">
    <source>
        <dbReference type="Google" id="ProtNLM"/>
    </source>
</evidence>
<dbReference type="Pfam" id="PF17404">
    <property type="entry name" value="Nrap_D3"/>
    <property type="match status" value="1"/>
</dbReference>
<reference evidence="12 14" key="2">
    <citation type="journal article" date="2018" name="Plant J.">
        <title>The Physcomitrella patens chromosome-scale assembly reveals moss genome structure and evolution.</title>
        <authorList>
            <person name="Lang D."/>
            <person name="Ullrich K.K."/>
            <person name="Murat F."/>
            <person name="Fuchs J."/>
            <person name="Jenkins J."/>
            <person name="Haas F.B."/>
            <person name="Piednoel M."/>
            <person name="Gundlach H."/>
            <person name="Van Bel M."/>
            <person name="Meyberg R."/>
            <person name="Vives C."/>
            <person name="Morata J."/>
            <person name="Symeonidi A."/>
            <person name="Hiss M."/>
            <person name="Muchero W."/>
            <person name="Kamisugi Y."/>
            <person name="Saleh O."/>
            <person name="Blanc G."/>
            <person name="Decker E.L."/>
            <person name="van Gessel N."/>
            <person name="Grimwood J."/>
            <person name="Hayes R.D."/>
            <person name="Graham S.W."/>
            <person name="Gunter L.E."/>
            <person name="McDaniel S.F."/>
            <person name="Hoernstein S.N.W."/>
            <person name="Larsson A."/>
            <person name="Li F.W."/>
            <person name="Perroud P.F."/>
            <person name="Phillips J."/>
            <person name="Ranjan P."/>
            <person name="Rokshar D.S."/>
            <person name="Rothfels C.J."/>
            <person name="Schneider L."/>
            <person name="Shu S."/>
            <person name="Stevenson D.W."/>
            <person name="Thummler F."/>
            <person name="Tillich M."/>
            <person name="Villarreal Aguilar J.C."/>
            <person name="Widiez T."/>
            <person name="Wong G.K."/>
            <person name="Wymore A."/>
            <person name="Zhang Y."/>
            <person name="Zimmer A.D."/>
            <person name="Quatrano R.S."/>
            <person name="Mayer K.F.X."/>
            <person name="Goodstein D."/>
            <person name="Casacuberta J.M."/>
            <person name="Vandepoele K."/>
            <person name="Reski R."/>
            <person name="Cuming A.C."/>
            <person name="Tuskan G.A."/>
            <person name="Maumus F."/>
            <person name="Salse J."/>
            <person name="Schmutz J."/>
            <person name="Rensing S.A."/>
        </authorList>
    </citation>
    <scope>NUCLEOTIDE SEQUENCE [LARGE SCALE GENOMIC DNA]</scope>
    <source>
        <strain evidence="13 14">cv. Gransden 2004</strain>
    </source>
</reference>
<evidence type="ECO:0000313" key="12">
    <source>
        <dbReference type="EMBL" id="PNR53112.1"/>
    </source>
</evidence>
<keyword evidence="3 5" id="KW-0694">RNA-binding</keyword>
<dbReference type="GO" id="GO:0003723">
    <property type="term" value="F:RNA binding"/>
    <property type="evidence" value="ECO:0007669"/>
    <property type="project" value="UniProtKB-KW"/>
</dbReference>
<dbReference type="AlphaFoldDB" id="A0A2K1KH49"/>
<evidence type="ECO:0000313" key="13">
    <source>
        <dbReference type="EnsemblPlants" id="Pp3c6_25920V3.1"/>
    </source>
</evidence>
<reference evidence="13" key="3">
    <citation type="submission" date="2020-12" db="UniProtKB">
        <authorList>
            <consortium name="EnsemblPlants"/>
        </authorList>
    </citation>
    <scope>IDENTIFICATION</scope>
</reference>